<sequence length="723" mass="75453">MLPVTDPSQPTTAVDTAPATATSTSVPAHSAAAIANTQLPPTPGPPPASKAQEPVLTSQLPQHTAPSGNAAATAALTDADLPDTENMIQTAGDAARGHEDGIEAVGWKKDHGDVPAPLIKRLPNEQLWQLIRRFDMQMHHVKAAPGPVPGGLDLNIAEEEEFSPDKLRANFERLYMTAVVGLAALAKHVARLRSWRERRRSAAFLAAYTAAWLLTLVLPLLLALLIALIVCPRARAALFPPAPLALVGARTGGLQGKAGELGSGDSLTGAPEAHGGEAVEAEAANFVAGVASIALSSVAGKGGREAEAGRGDGAGAGELEEKLPDPSAIALGAGAAKRGADGGEGKRDATKVPVQDAMWAKARPLMRGVADLADGWERFANALSPTPPFHANRARLRLAAVLVPLVFVAYFVKPAFVAKTMGALVGFGFFGQPVIDVGIKTLNEKVPNWPQYLELRNSLLLGVPTNAQLTLTLLRIAEENKAPLPPPPSASGIDPPAKSASRPALPYDLPPHNTDNTDPPAPHGHRITSLLKSAARGAVGGVLGLDRVKASAGSEAAKARLGVLPAAGKGARAREEDGPVEYAARMGGGRGWVCLATNAVSPSVSFARDSKVRNVLGVVGEAAERDPVMSIALSDIREIKKLGGLGWKAKLVVGFALGMETADGLEIVYVDRSAEGAEEKGEQGDGAVIGGEKMARVKFMAMLRRDELFNRLIALGDRKWESW</sequence>
<dbReference type="InterPro" id="IPR021709">
    <property type="entry name" value="DUF3292"/>
</dbReference>
<evidence type="ECO:0000256" key="1">
    <source>
        <dbReference type="SAM" id="MobiDB-lite"/>
    </source>
</evidence>
<dbReference type="EMBL" id="KV417571">
    <property type="protein sequence ID" value="KZP18638.1"/>
    <property type="molecule type" value="Genomic_DNA"/>
</dbReference>
<keyword evidence="4" id="KW-1185">Reference proteome</keyword>
<evidence type="ECO:0000256" key="2">
    <source>
        <dbReference type="SAM" id="Phobius"/>
    </source>
</evidence>
<dbReference type="Pfam" id="PF11696">
    <property type="entry name" value="DUF3292"/>
    <property type="match status" value="3"/>
</dbReference>
<organism evidence="3 4">
    <name type="scientific">Athelia psychrophila</name>
    <dbReference type="NCBI Taxonomy" id="1759441"/>
    <lineage>
        <taxon>Eukaryota</taxon>
        <taxon>Fungi</taxon>
        <taxon>Dikarya</taxon>
        <taxon>Basidiomycota</taxon>
        <taxon>Agaricomycotina</taxon>
        <taxon>Agaricomycetes</taxon>
        <taxon>Agaricomycetidae</taxon>
        <taxon>Atheliales</taxon>
        <taxon>Atheliaceae</taxon>
        <taxon>Athelia</taxon>
    </lineage>
</organism>
<keyword evidence="2" id="KW-1133">Transmembrane helix</keyword>
<gene>
    <name evidence="3" type="ORF">FIBSPDRAFT_829233</name>
</gene>
<evidence type="ECO:0000313" key="4">
    <source>
        <dbReference type="Proteomes" id="UP000076532"/>
    </source>
</evidence>
<dbReference type="PANTHER" id="PTHR38694:SF1">
    <property type="entry name" value="PEROXIN DOMAIN-CONTAINING PROTEIN"/>
    <property type="match status" value="1"/>
</dbReference>
<protein>
    <submittedName>
        <fullName evidence="3">Uncharacterized protein</fullName>
    </submittedName>
</protein>
<evidence type="ECO:0000313" key="3">
    <source>
        <dbReference type="EMBL" id="KZP18638.1"/>
    </source>
</evidence>
<dbReference type="PANTHER" id="PTHR38694">
    <property type="entry name" value="CONSERVED EXPRESSED PROTEIN"/>
    <property type="match status" value="1"/>
</dbReference>
<dbReference type="OrthoDB" id="1708389at2759"/>
<feature type="transmembrane region" description="Helical" evidence="2">
    <location>
        <begin position="202"/>
        <end position="230"/>
    </location>
</feature>
<name>A0A166HA67_9AGAM</name>
<reference evidence="3 4" key="1">
    <citation type="journal article" date="2016" name="Mol. Biol. Evol.">
        <title>Comparative Genomics of Early-Diverging Mushroom-Forming Fungi Provides Insights into the Origins of Lignocellulose Decay Capabilities.</title>
        <authorList>
            <person name="Nagy L.G."/>
            <person name="Riley R."/>
            <person name="Tritt A."/>
            <person name="Adam C."/>
            <person name="Daum C."/>
            <person name="Floudas D."/>
            <person name="Sun H."/>
            <person name="Yadav J.S."/>
            <person name="Pangilinan J."/>
            <person name="Larsson K.H."/>
            <person name="Matsuura K."/>
            <person name="Barry K."/>
            <person name="Labutti K."/>
            <person name="Kuo R."/>
            <person name="Ohm R.A."/>
            <person name="Bhattacharya S.S."/>
            <person name="Shirouzu T."/>
            <person name="Yoshinaga Y."/>
            <person name="Martin F.M."/>
            <person name="Grigoriev I.V."/>
            <person name="Hibbett D.S."/>
        </authorList>
    </citation>
    <scope>NUCLEOTIDE SEQUENCE [LARGE SCALE GENOMIC DNA]</scope>
    <source>
        <strain evidence="3 4">CBS 109695</strain>
    </source>
</reference>
<dbReference type="AlphaFoldDB" id="A0A166HA67"/>
<dbReference type="STRING" id="436010.A0A166HA67"/>
<feature type="transmembrane region" description="Helical" evidence="2">
    <location>
        <begin position="394"/>
        <end position="412"/>
    </location>
</feature>
<feature type="region of interest" description="Disordered" evidence="1">
    <location>
        <begin position="1"/>
        <end position="71"/>
    </location>
</feature>
<accession>A0A166HA67</accession>
<feature type="compositionally biased region" description="Low complexity" evidence="1">
    <location>
        <begin position="10"/>
        <end position="33"/>
    </location>
</feature>
<keyword evidence="2" id="KW-0812">Transmembrane</keyword>
<proteinExistence type="predicted"/>
<dbReference type="Proteomes" id="UP000076532">
    <property type="component" value="Unassembled WGS sequence"/>
</dbReference>
<feature type="region of interest" description="Disordered" evidence="1">
    <location>
        <begin position="482"/>
        <end position="524"/>
    </location>
</feature>
<feature type="compositionally biased region" description="Polar residues" evidence="1">
    <location>
        <begin position="55"/>
        <end position="67"/>
    </location>
</feature>
<keyword evidence="2" id="KW-0472">Membrane</keyword>